<evidence type="ECO:0000313" key="2">
    <source>
        <dbReference type="Proteomes" id="UP000824063"/>
    </source>
</evidence>
<gene>
    <name evidence="1" type="ORF">IAA20_00125</name>
</gene>
<dbReference type="EMBL" id="DXBN01000005">
    <property type="protein sequence ID" value="HIZ52336.1"/>
    <property type="molecule type" value="Genomic_DNA"/>
</dbReference>
<sequence>MLKIILDLDGKETEITQPYVKGISNRKALALAERTELGELSPSEQQELVVANLADAFNDERVTTDALQNVLNYPAMGYDTFTEAIVTLNQHLLVGGVIKKKTENSTVTETLEE</sequence>
<comment type="caution">
    <text evidence="1">The sequence shown here is derived from an EMBL/GenBank/DDBJ whole genome shotgun (WGS) entry which is preliminary data.</text>
</comment>
<reference evidence="1" key="2">
    <citation type="submission" date="2021-04" db="EMBL/GenBank/DDBJ databases">
        <authorList>
            <person name="Gilroy R."/>
        </authorList>
    </citation>
    <scope>NUCLEOTIDE SEQUENCE</scope>
    <source>
        <strain evidence="1">CHK172-16539</strain>
    </source>
</reference>
<evidence type="ECO:0008006" key="3">
    <source>
        <dbReference type="Google" id="ProtNLM"/>
    </source>
</evidence>
<organism evidence="1 2">
    <name type="scientific">Candidatus Enterococcus avicola</name>
    <dbReference type="NCBI Taxonomy" id="2838561"/>
    <lineage>
        <taxon>Bacteria</taxon>
        <taxon>Bacillati</taxon>
        <taxon>Bacillota</taxon>
        <taxon>Bacilli</taxon>
        <taxon>Lactobacillales</taxon>
        <taxon>Enterococcaceae</taxon>
        <taxon>Enterococcus</taxon>
    </lineage>
</organism>
<dbReference type="InterPro" id="IPR057006">
    <property type="entry name" value="Phage_TAC_19"/>
</dbReference>
<protein>
    <recommendedName>
        <fullName evidence="3">Phage protein</fullName>
    </recommendedName>
</protein>
<dbReference type="Proteomes" id="UP000824063">
    <property type="component" value="Unassembled WGS sequence"/>
</dbReference>
<reference evidence="1" key="1">
    <citation type="journal article" date="2021" name="PeerJ">
        <title>Extensive microbial diversity within the chicken gut microbiome revealed by metagenomics and culture.</title>
        <authorList>
            <person name="Gilroy R."/>
            <person name="Ravi A."/>
            <person name="Getino M."/>
            <person name="Pursley I."/>
            <person name="Horton D.L."/>
            <person name="Alikhan N.F."/>
            <person name="Baker D."/>
            <person name="Gharbi K."/>
            <person name="Hall N."/>
            <person name="Watson M."/>
            <person name="Adriaenssens E.M."/>
            <person name="Foster-Nyarko E."/>
            <person name="Jarju S."/>
            <person name="Secka A."/>
            <person name="Antonio M."/>
            <person name="Oren A."/>
            <person name="Chaudhuri R.R."/>
            <person name="La Ragione R."/>
            <person name="Hildebrand F."/>
            <person name="Pallen M.J."/>
        </authorList>
    </citation>
    <scope>NUCLEOTIDE SEQUENCE</scope>
    <source>
        <strain evidence="1">CHK172-16539</strain>
    </source>
</reference>
<dbReference type="AlphaFoldDB" id="A0A9D2F5U2"/>
<evidence type="ECO:0000313" key="1">
    <source>
        <dbReference type="EMBL" id="HIZ52336.1"/>
    </source>
</evidence>
<name>A0A9D2F5U2_9ENTE</name>
<proteinExistence type="predicted"/>
<accession>A0A9D2F5U2</accession>
<dbReference type="NCBIfam" id="NF047360">
    <property type="entry name" value="tail_chap_PVL"/>
    <property type="match status" value="1"/>
</dbReference>
<dbReference type="Pfam" id="PF23857">
    <property type="entry name" value="Phage_TAC_19"/>
    <property type="match status" value="1"/>
</dbReference>